<dbReference type="Gene3D" id="3.30.70.100">
    <property type="match status" value="1"/>
</dbReference>
<feature type="domain" description="ABM" evidence="1">
    <location>
        <begin position="21"/>
        <end position="111"/>
    </location>
</feature>
<organism evidence="2">
    <name type="scientific">Mytilinidion resinicola</name>
    <dbReference type="NCBI Taxonomy" id="574789"/>
    <lineage>
        <taxon>Eukaryota</taxon>
        <taxon>Fungi</taxon>
        <taxon>Dikarya</taxon>
        <taxon>Ascomycota</taxon>
        <taxon>Pezizomycotina</taxon>
        <taxon>Dothideomycetes</taxon>
        <taxon>Pleosporomycetidae</taxon>
        <taxon>Mytilinidiales</taxon>
        <taxon>Mytilinidiaceae</taxon>
        <taxon>Mytilinidion</taxon>
    </lineage>
</organism>
<reference evidence="4" key="3">
    <citation type="submission" date="2025-04" db="UniProtKB">
        <authorList>
            <consortium name="RefSeq"/>
        </authorList>
    </citation>
    <scope>IDENTIFICATION</scope>
    <source>
        <strain evidence="4">CBS 304.34</strain>
    </source>
</reference>
<dbReference type="EMBL" id="MU003693">
    <property type="protein sequence ID" value="KAF2816632.1"/>
    <property type="molecule type" value="Genomic_DNA"/>
</dbReference>
<protein>
    <recommendedName>
        <fullName evidence="1">ABM domain-containing protein</fullName>
    </recommendedName>
</protein>
<dbReference type="SUPFAM" id="SSF54909">
    <property type="entry name" value="Dimeric alpha+beta barrel"/>
    <property type="match status" value="1"/>
</dbReference>
<dbReference type="Pfam" id="PF03992">
    <property type="entry name" value="ABM"/>
    <property type="match status" value="1"/>
</dbReference>
<dbReference type="InterPro" id="IPR011008">
    <property type="entry name" value="Dimeric_a/b-barrel"/>
</dbReference>
<evidence type="ECO:0000313" key="2">
    <source>
        <dbReference type="EMBL" id="KAF2816632.1"/>
    </source>
</evidence>
<dbReference type="OrthoDB" id="4126315at2759"/>
<name>A0A6A6Z6A2_9PEZI</name>
<sequence>MEIDPTAPALPAFNLTDPPSISWHARITVAPENAEKFLRYLKPCMDAVKAEKECVFFQVFQDPSKPGSFMFVENWNASLEWMQSVQFKKPYYIPYITETAPLWLDRKFEVWERLPGAEWASSKPANFE</sequence>
<dbReference type="PROSITE" id="PS51725">
    <property type="entry name" value="ABM"/>
    <property type="match status" value="1"/>
</dbReference>
<dbReference type="InterPro" id="IPR007138">
    <property type="entry name" value="ABM_dom"/>
</dbReference>
<evidence type="ECO:0000313" key="3">
    <source>
        <dbReference type="Proteomes" id="UP000504636"/>
    </source>
</evidence>
<gene>
    <name evidence="2 4" type="ORF">BDZ99DRAFT_566436</name>
</gene>
<dbReference type="Proteomes" id="UP000504636">
    <property type="component" value="Unplaced"/>
</dbReference>
<reference evidence="2 4" key="1">
    <citation type="journal article" date="2020" name="Stud. Mycol.">
        <title>101 Dothideomycetes genomes: a test case for predicting lifestyles and emergence of pathogens.</title>
        <authorList>
            <person name="Haridas S."/>
            <person name="Albert R."/>
            <person name="Binder M."/>
            <person name="Bloem J."/>
            <person name="Labutti K."/>
            <person name="Salamov A."/>
            <person name="Andreopoulos B."/>
            <person name="Baker S."/>
            <person name="Barry K."/>
            <person name="Bills G."/>
            <person name="Bluhm B."/>
            <person name="Cannon C."/>
            <person name="Castanera R."/>
            <person name="Culley D."/>
            <person name="Daum C."/>
            <person name="Ezra D."/>
            <person name="Gonzalez J."/>
            <person name="Henrissat B."/>
            <person name="Kuo A."/>
            <person name="Liang C."/>
            <person name="Lipzen A."/>
            <person name="Lutzoni F."/>
            <person name="Magnuson J."/>
            <person name="Mondo S."/>
            <person name="Nolan M."/>
            <person name="Ohm R."/>
            <person name="Pangilinan J."/>
            <person name="Park H.-J."/>
            <person name="Ramirez L."/>
            <person name="Alfaro M."/>
            <person name="Sun H."/>
            <person name="Tritt A."/>
            <person name="Yoshinaga Y."/>
            <person name="Zwiers L.-H."/>
            <person name="Turgeon B."/>
            <person name="Goodwin S."/>
            <person name="Spatafora J."/>
            <person name="Crous P."/>
            <person name="Grigoriev I."/>
        </authorList>
    </citation>
    <scope>NUCLEOTIDE SEQUENCE</scope>
    <source>
        <strain evidence="2 4">CBS 304.34</strain>
    </source>
</reference>
<evidence type="ECO:0000259" key="1">
    <source>
        <dbReference type="PROSITE" id="PS51725"/>
    </source>
</evidence>
<dbReference type="AlphaFoldDB" id="A0A6A6Z6A2"/>
<evidence type="ECO:0000313" key="4">
    <source>
        <dbReference type="RefSeq" id="XP_033583596.1"/>
    </source>
</evidence>
<proteinExistence type="predicted"/>
<dbReference type="GeneID" id="54468474"/>
<keyword evidence="3" id="KW-1185">Reference proteome</keyword>
<reference evidence="4" key="2">
    <citation type="submission" date="2020-04" db="EMBL/GenBank/DDBJ databases">
        <authorList>
            <consortium name="NCBI Genome Project"/>
        </authorList>
    </citation>
    <scope>NUCLEOTIDE SEQUENCE</scope>
    <source>
        <strain evidence="4">CBS 304.34</strain>
    </source>
</reference>
<dbReference type="RefSeq" id="XP_033583596.1">
    <property type="nucleotide sequence ID" value="XM_033727581.1"/>
</dbReference>
<accession>A0A6A6Z6A2</accession>